<name>A0A0U2U323_9BURK</name>
<organism evidence="3 4">
    <name type="scientific">Roseateles depolymerans</name>
    <dbReference type="NCBI Taxonomy" id="76731"/>
    <lineage>
        <taxon>Bacteria</taxon>
        <taxon>Pseudomonadati</taxon>
        <taxon>Pseudomonadota</taxon>
        <taxon>Betaproteobacteria</taxon>
        <taxon>Burkholderiales</taxon>
        <taxon>Sphaerotilaceae</taxon>
        <taxon>Roseateles</taxon>
    </lineage>
</organism>
<gene>
    <name evidence="3" type="ORF">RD2015_2185</name>
</gene>
<dbReference type="RefSeq" id="WP_058934900.1">
    <property type="nucleotide sequence ID" value="NZ_CP013729.1"/>
</dbReference>
<dbReference type="OrthoDB" id="8912715at2"/>
<evidence type="ECO:0000313" key="3">
    <source>
        <dbReference type="EMBL" id="ALV06657.1"/>
    </source>
</evidence>
<dbReference type="InterPro" id="IPR025319">
    <property type="entry name" value="DUF4224"/>
</dbReference>
<keyword evidence="4" id="KW-1185">Reference proteome</keyword>
<sequence>MADLILSSLEIEALTGYKQPAMQLTALKAQGFHRARRNAAGQVVLERAHYDAVCTGREQTAPPPALRPVKPPRLRTVT</sequence>
<protein>
    <recommendedName>
        <fullName evidence="2">DUF4224 domain-containing protein</fullName>
    </recommendedName>
</protein>
<feature type="domain" description="DUF4224" evidence="2">
    <location>
        <begin position="5"/>
        <end position="33"/>
    </location>
</feature>
<dbReference type="AlphaFoldDB" id="A0A0U2U323"/>
<dbReference type="STRING" id="76731.RD2015_2185"/>
<dbReference type="KEGG" id="rdp:RD2015_2185"/>
<dbReference type="Proteomes" id="UP000060699">
    <property type="component" value="Chromosome"/>
</dbReference>
<reference evidence="3 4" key="1">
    <citation type="submission" date="2015-12" db="EMBL/GenBank/DDBJ databases">
        <title>Complete genome of Roseateles depolymerans KCTC 42856.</title>
        <authorList>
            <person name="Kim K.M."/>
        </authorList>
    </citation>
    <scope>NUCLEOTIDE SEQUENCE [LARGE SCALE GENOMIC DNA]</scope>
    <source>
        <strain evidence="3 4">KCTC 42856</strain>
    </source>
</reference>
<dbReference type="EMBL" id="CP013729">
    <property type="protein sequence ID" value="ALV06657.1"/>
    <property type="molecule type" value="Genomic_DNA"/>
</dbReference>
<evidence type="ECO:0000259" key="2">
    <source>
        <dbReference type="Pfam" id="PF13986"/>
    </source>
</evidence>
<evidence type="ECO:0000313" key="4">
    <source>
        <dbReference type="Proteomes" id="UP000060699"/>
    </source>
</evidence>
<evidence type="ECO:0000256" key="1">
    <source>
        <dbReference type="SAM" id="MobiDB-lite"/>
    </source>
</evidence>
<feature type="region of interest" description="Disordered" evidence="1">
    <location>
        <begin position="56"/>
        <end position="78"/>
    </location>
</feature>
<proteinExistence type="predicted"/>
<dbReference type="Pfam" id="PF13986">
    <property type="entry name" value="DUF4224"/>
    <property type="match status" value="1"/>
</dbReference>
<accession>A0A0U2U323</accession>
<feature type="compositionally biased region" description="Pro residues" evidence="1">
    <location>
        <begin position="61"/>
        <end position="71"/>
    </location>
</feature>